<evidence type="ECO:0000256" key="1">
    <source>
        <dbReference type="SAM" id="MobiDB-lite"/>
    </source>
</evidence>
<dbReference type="RefSeq" id="XP_040655471.1">
    <property type="nucleotide sequence ID" value="XM_040805367.1"/>
</dbReference>
<sequence>MADAAWMAAWAEGEPPGGRSLLSLPLEVLARVAASLPTADFGSLRLSCRSVERKLHAVFAHDFFTKKQFMVTENSLQALHDISESRLAVHLRHLHIGLERFPEGIHRPLPDEGKERRFKKRYADHFILWNTGGYREMLTDIFRNLPNLEHVVLRDFNSQKRLRDGADAQWTSYGSKTIFGETGLLLGQAVDSSWGASLSLQFCSQVFALILHALGVAGAEPKGIEVMARHGNRLRGFAFHIPSFIEPSVTPILNKLEKLHLSIDLTWRAHGPVWGPPGTSASVSEHFLRNFLSQCTSLTSLRINEGYDQNPALEHLFDWLASTADDVVPAPPALPNLQELSFGFMNVHAAPLLHVIRRFASSLRRLELWKVTLLRSLPPGDDAGDPPRLSFWLDFLSQLRAMPDLDLNLIMVGMAKQAYSHRPAEYKVSFADLAKMRYAGPRWKDHLDNVMPTIQVKWPRHVTPDPIGITAAFDGNGHDDDDDDDDDGSEHDVDTLNEPV</sequence>
<reference evidence="3 4" key="1">
    <citation type="journal article" date="2016" name="Sci. Rep.">
        <title>Insights into Adaptations to a Near-Obligate Nematode Endoparasitic Lifestyle from the Finished Genome of Drechmeria coniospora.</title>
        <authorList>
            <person name="Zhang L."/>
            <person name="Zhou Z."/>
            <person name="Guo Q."/>
            <person name="Fokkens L."/>
            <person name="Miskei M."/>
            <person name="Pocsi I."/>
            <person name="Zhang W."/>
            <person name="Chen M."/>
            <person name="Wang L."/>
            <person name="Sun Y."/>
            <person name="Donzelli B.G."/>
            <person name="Gibson D.M."/>
            <person name="Nelson D.R."/>
            <person name="Luo J.G."/>
            <person name="Rep M."/>
            <person name="Liu H."/>
            <person name="Yang S."/>
            <person name="Wang J."/>
            <person name="Krasnoff S.B."/>
            <person name="Xu Y."/>
            <person name="Molnar I."/>
            <person name="Lin M."/>
        </authorList>
    </citation>
    <scope>NUCLEOTIDE SEQUENCE [LARGE SCALE GENOMIC DNA]</scope>
    <source>
        <strain evidence="3 4">ARSEF 6962</strain>
    </source>
</reference>
<dbReference type="SUPFAM" id="SSF52047">
    <property type="entry name" value="RNI-like"/>
    <property type="match status" value="1"/>
</dbReference>
<feature type="region of interest" description="Disordered" evidence="1">
    <location>
        <begin position="469"/>
        <end position="500"/>
    </location>
</feature>
<comment type="caution">
    <text evidence="3">The sequence shown here is derived from an EMBL/GenBank/DDBJ whole genome shotgun (WGS) entry which is preliminary data.</text>
</comment>
<feature type="compositionally biased region" description="Acidic residues" evidence="1">
    <location>
        <begin position="479"/>
        <end position="489"/>
    </location>
</feature>
<dbReference type="InParanoid" id="A0A151GG97"/>
<dbReference type="Proteomes" id="UP000076580">
    <property type="component" value="Chromosome 03"/>
</dbReference>
<evidence type="ECO:0000313" key="4">
    <source>
        <dbReference type="Proteomes" id="UP000076580"/>
    </source>
</evidence>
<feature type="domain" description="F-box" evidence="2">
    <location>
        <begin position="18"/>
        <end position="67"/>
    </location>
</feature>
<keyword evidence="4" id="KW-1185">Reference proteome</keyword>
<dbReference type="AlphaFoldDB" id="A0A151GG97"/>
<dbReference type="InterPro" id="IPR032675">
    <property type="entry name" value="LRR_dom_sf"/>
</dbReference>
<dbReference type="EMBL" id="LAYC01000003">
    <property type="protein sequence ID" value="KYK56119.1"/>
    <property type="molecule type" value="Genomic_DNA"/>
</dbReference>
<dbReference type="STRING" id="98403.A0A151GG97"/>
<dbReference type="Pfam" id="PF00646">
    <property type="entry name" value="F-box"/>
    <property type="match status" value="1"/>
</dbReference>
<dbReference type="PROSITE" id="PS50181">
    <property type="entry name" value="FBOX"/>
    <property type="match status" value="1"/>
</dbReference>
<name>A0A151GG97_DRECN</name>
<dbReference type="GeneID" id="63720728"/>
<evidence type="ECO:0000313" key="3">
    <source>
        <dbReference type="EMBL" id="KYK56119.1"/>
    </source>
</evidence>
<dbReference type="Gene3D" id="3.80.10.10">
    <property type="entry name" value="Ribonuclease Inhibitor"/>
    <property type="match status" value="1"/>
</dbReference>
<evidence type="ECO:0000259" key="2">
    <source>
        <dbReference type="PROSITE" id="PS50181"/>
    </source>
</evidence>
<organism evidence="3 4">
    <name type="scientific">Drechmeria coniospora</name>
    <name type="common">Nematophagous fungus</name>
    <name type="synonym">Meria coniospora</name>
    <dbReference type="NCBI Taxonomy" id="98403"/>
    <lineage>
        <taxon>Eukaryota</taxon>
        <taxon>Fungi</taxon>
        <taxon>Dikarya</taxon>
        <taxon>Ascomycota</taxon>
        <taxon>Pezizomycotina</taxon>
        <taxon>Sordariomycetes</taxon>
        <taxon>Hypocreomycetidae</taxon>
        <taxon>Hypocreales</taxon>
        <taxon>Ophiocordycipitaceae</taxon>
        <taxon>Drechmeria</taxon>
    </lineage>
</organism>
<protein>
    <recommendedName>
        <fullName evidence="2">F-box domain-containing protein</fullName>
    </recommendedName>
</protein>
<gene>
    <name evidence="3" type="ORF">DCS_08085</name>
</gene>
<accession>A0A151GG97</accession>
<dbReference type="InterPro" id="IPR001810">
    <property type="entry name" value="F-box_dom"/>
</dbReference>
<proteinExistence type="predicted"/>